<keyword evidence="1" id="KW-1133">Transmembrane helix</keyword>
<dbReference type="Proteomes" id="UP000053732">
    <property type="component" value="Unassembled WGS sequence"/>
</dbReference>
<dbReference type="AlphaFoldDB" id="A0A0G4NSN7"/>
<feature type="transmembrane region" description="Helical" evidence="1">
    <location>
        <begin position="29"/>
        <end position="50"/>
    </location>
</feature>
<evidence type="ECO:0000313" key="3">
    <source>
        <dbReference type="Proteomes" id="UP000053732"/>
    </source>
</evidence>
<evidence type="ECO:0000256" key="1">
    <source>
        <dbReference type="SAM" id="Phobius"/>
    </source>
</evidence>
<gene>
    <name evidence="2" type="ORF">PCAMFM013_S001g000061</name>
</gene>
<name>A0A0G4NSN7_PENC3</name>
<keyword evidence="1" id="KW-0812">Transmembrane</keyword>
<proteinExistence type="predicted"/>
<evidence type="ECO:0000313" key="2">
    <source>
        <dbReference type="EMBL" id="CRL17101.1"/>
    </source>
</evidence>
<accession>A0A0G4NSN7</accession>
<keyword evidence="3" id="KW-1185">Reference proteome</keyword>
<protein>
    <submittedName>
        <fullName evidence="2">Str. FM013</fullName>
    </submittedName>
</protein>
<keyword evidence="1" id="KW-0472">Membrane</keyword>
<organism evidence="2 3">
    <name type="scientific">Penicillium camemberti (strain FM 013)</name>
    <dbReference type="NCBI Taxonomy" id="1429867"/>
    <lineage>
        <taxon>Eukaryota</taxon>
        <taxon>Fungi</taxon>
        <taxon>Dikarya</taxon>
        <taxon>Ascomycota</taxon>
        <taxon>Pezizomycotina</taxon>
        <taxon>Eurotiomycetes</taxon>
        <taxon>Eurotiomycetidae</taxon>
        <taxon>Eurotiales</taxon>
        <taxon>Aspergillaceae</taxon>
        <taxon>Penicillium</taxon>
    </lineage>
</organism>
<reference evidence="2 3" key="1">
    <citation type="journal article" date="2014" name="Nat. Commun.">
        <title>Multiple recent horizontal transfers of a large genomic region in cheese making fungi.</title>
        <authorList>
            <person name="Cheeseman K."/>
            <person name="Ropars J."/>
            <person name="Renault P."/>
            <person name="Dupont J."/>
            <person name="Gouzy J."/>
            <person name="Branca A."/>
            <person name="Abraham A.L."/>
            <person name="Ceppi M."/>
            <person name="Conseiller E."/>
            <person name="Debuchy R."/>
            <person name="Malagnac F."/>
            <person name="Goarin A."/>
            <person name="Silar P."/>
            <person name="Lacoste S."/>
            <person name="Sallet E."/>
            <person name="Bensimon A."/>
            <person name="Giraud T."/>
            <person name="Brygoo Y."/>
        </authorList>
    </citation>
    <scope>NUCLEOTIDE SEQUENCE [LARGE SCALE GENOMIC DNA]</scope>
    <source>
        <strain evidence="3">FM 013</strain>
    </source>
</reference>
<sequence length="139" mass="15479">MSHFQLHVMTANDPVVQSSLPLEVVAHNATVIVSGVLLGALLAFITFHLGWLRHHVHLNDRLVNALFPLGPQVFFFTLPLWFIVTLPSAVRFSVRAAEYVTALCQSWMSPYAIPFPAPEYNIVLESTVKIAPQMTETPT</sequence>
<dbReference type="EMBL" id="HG793134">
    <property type="protein sequence ID" value="CRL17101.1"/>
    <property type="molecule type" value="Genomic_DNA"/>
</dbReference>
<feature type="transmembrane region" description="Helical" evidence="1">
    <location>
        <begin position="62"/>
        <end position="84"/>
    </location>
</feature>